<dbReference type="FunFam" id="3.30.160.60:FF:001102">
    <property type="entry name" value="Transcription factor IIIA"/>
    <property type="match status" value="1"/>
</dbReference>
<accession>A0A1B6CU81</accession>
<dbReference type="InterPro" id="IPR013087">
    <property type="entry name" value="Znf_C2H2_type"/>
</dbReference>
<evidence type="ECO:0000256" key="7">
    <source>
        <dbReference type="PROSITE-ProRule" id="PRU00042"/>
    </source>
</evidence>
<feature type="domain" description="C2H2-type" evidence="9">
    <location>
        <begin position="108"/>
        <end position="137"/>
    </location>
</feature>
<evidence type="ECO:0000256" key="5">
    <source>
        <dbReference type="ARBA" id="ARBA00022833"/>
    </source>
</evidence>
<feature type="domain" description="C2H2-type" evidence="9">
    <location>
        <begin position="288"/>
        <end position="315"/>
    </location>
</feature>
<evidence type="ECO:0000256" key="2">
    <source>
        <dbReference type="ARBA" id="ARBA00022723"/>
    </source>
</evidence>
<proteinExistence type="predicted"/>
<dbReference type="GO" id="GO:0006357">
    <property type="term" value="P:regulation of transcription by RNA polymerase II"/>
    <property type="evidence" value="ECO:0007669"/>
    <property type="project" value="TreeGrafter"/>
</dbReference>
<feature type="domain" description="C2H2-type" evidence="9">
    <location>
        <begin position="199"/>
        <end position="223"/>
    </location>
</feature>
<dbReference type="PANTHER" id="PTHR46179:SF26">
    <property type="entry name" value="ZINC FINGER PROTEIN 423 HOMOLOG"/>
    <property type="match status" value="1"/>
</dbReference>
<dbReference type="Pfam" id="PF00096">
    <property type="entry name" value="zf-C2H2"/>
    <property type="match status" value="2"/>
</dbReference>
<evidence type="ECO:0000259" key="9">
    <source>
        <dbReference type="PROSITE" id="PS50157"/>
    </source>
</evidence>
<dbReference type="FunFam" id="3.30.160.60:FF:000007">
    <property type="entry name" value="Basic krueppel-like factor 3"/>
    <property type="match status" value="1"/>
</dbReference>
<sequence>VIIKTDKGEERYKGKTSEMMKATKNNYSFNICKKGNSNKTGKNVIEDDDHVTKALKSVGLDINSYGQILSISGEVMTYMCPIEGCEFMIEKLRLMNIHVLAHYNLRPFKCDYEGCTWSFYSNYRLKRHKDTHLKNKHFKCNYKSCERTFTTIYNLNTHLKLHERPAVMKCFVDGCEETFQTKRTLELHLKSHGKTHAPYVCKIEGCGKHYYSANSLQAHSRTHKHSIDDLKCEYCNKLFDKPCRLKAHLRIHTGVKPYKCTFEGCDWAFATSSKLRRHEHKHTQIRKFTCNLCLKSFLRGEHLKDHCMKHFICKSFLCPIAGCGMNFKNRSSVYAHLKKRHQTTPDSPFKPVFYDDWPVALIQTNNNNNNLKNCAAEQITEQPESSSLDSIEVLNEENLISSMESLQYHEDVNVCRSTSGSTSALGFNAESLLAELPDLINNYNQQIDSDYNTGINNQSVITHVVVAETKEDEHQDIIHQGFEPSDLMTLNHGSIGSARTGLTYQETLQDRERRKNKDSRKGSNHRKRYVLNSSQEKPKGLCLDSPCKQHPGLRVACDVVLSTGLLGGSQDNLTRSLLLQDELSSGDIYGSNQIQEETSLLGSSGELLCEDPSPRHSDFEQSTINLRDLE</sequence>
<keyword evidence="2" id="KW-0479">Metal-binding</keyword>
<evidence type="ECO:0000256" key="8">
    <source>
        <dbReference type="SAM" id="MobiDB-lite"/>
    </source>
</evidence>
<dbReference type="PROSITE" id="PS00028">
    <property type="entry name" value="ZINC_FINGER_C2H2_1"/>
    <property type="match status" value="7"/>
</dbReference>
<dbReference type="PANTHER" id="PTHR46179">
    <property type="entry name" value="ZINC FINGER PROTEIN"/>
    <property type="match status" value="1"/>
</dbReference>
<evidence type="ECO:0000256" key="6">
    <source>
        <dbReference type="ARBA" id="ARBA00023242"/>
    </source>
</evidence>
<protein>
    <recommendedName>
        <fullName evidence="9">C2H2-type domain-containing protein</fullName>
    </recommendedName>
</protein>
<feature type="compositionally biased region" description="Basic and acidic residues" evidence="8">
    <location>
        <begin position="508"/>
        <end position="521"/>
    </location>
</feature>
<evidence type="ECO:0000256" key="3">
    <source>
        <dbReference type="ARBA" id="ARBA00022737"/>
    </source>
</evidence>
<dbReference type="InterPro" id="IPR036236">
    <property type="entry name" value="Znf_C2H2_sf"/>
</dbReference>
<keyword evidence="5" id="KW-0862">Zinc</keyword>
<keyword evidence="3" id="KW-0677">Repeat</keyword>
<reference evidence="10" key="1">
    <citation type="submission" date="2015-12" db="EMBL/GenBank/DDBJ databases">
        <title>De novo transcriptome assembly of four potential Pierce s Disease insect vectors from Arizona vineyards.</title>
        <authorList>
            <person name="Tassone E.E."/>
        </authorList>
    </citation>
    <scope>NUCLEOTIDE SEQUENCE</scope>
</reference>
<evidence type="ECO:0000256" key="4">
    <source>
        <dbReference type="ARBA" id="ARBA00022771"/>
    </source>
</evidence>
<dbReference type="Gene3D" id="3.30.160.60">
    <property type="entry name" value="Classic Zinc Finger"/>
    <property type="match status" value="6"/>
</dbReference>
<name>A0A1B6CU81_9HEMI</name>
<feature type="region of interest" description="Disordered" evidence="8">
    <location>
        <begin position="508"/>
        <end position="531"/>
    </location>
</feature>
<gene>
    <name evidence="10" type="ORF">g.13794</name>
</gene>
<feature type="non-terminal residue" evidence="10">
    <location>
        <position position="1"/>
    </location>
</feature>
<dbReference type="InterPro" id="IPR051061">
    <property type="entry name" value="Zinc_finger_trans_reg"/>
</dbReference>
<dbReference type="AlphaFoldDB" id="A0A1B6CU81"/>
<dbReference type="EMBL" id="GEDC01020252">
    <property type="protein sequence ID" value="JAS17046.1"/>
    <property type="molecule type" value="Transcribed_RNA"/>
</dbReference>
<evidence type="ECO:0000313" key="10">
    <source>
        <dbReference type="EMBL" id="JAS17046.1"/>
    </source>
</evidence>
<dbReference type="GO" id="GO:0003712">
    <property type="term" value="F:transcription coregulator activity"/>
    <property type="evidence" value="ECO:0007669"/>
    <property type="project" value="TreeGrafter"/>
</dbReference>
<feature type="domain" description="C2H2-type" evidence="9">
    <location>
        <begin position="230"/>
        <end position="257"/>
    </location>
</feature>
<dbReference type="PROSITE" id="PS50157">
    <property type="entry name" value="ZINC_FINGER_C2H2_2"/>
    <property type="match status" value="7"/>
</dbReference>
<organism evidence="10">
    <name type="scientific">Clastoptera arizonana</name>
    <name type="common">Arizona spittle bug</name>
    <dbReference type="NCBI Taxonomy" id="38151"/>
    <lineage>
        <taxon>Eukaryota</taxon>
        <taxon>Metazoa</taxon>
        <taxon>Ecdysozoa</taxon>
        <taxon>Arthropoda</taxon>
        <taxon>Hexapoda</taxon>
        <taxon>Insecta</taxon>
        <taxon>Pterygota</taxon>
        <taxon>Neoptera</taxon>
        <taxon>Paraneoptera</taxon>
        <taxon>Hemiptera</taxon>
        <taxon>Auchenorrhyncha</taxon>
        <taxon>Cercopoidea</taxon>
        <taxon>Clastopteridae</taxon>
        <taxon>Clastoptera</taxon>
    </lineage>
</organism>
<feature type="domain" description="C2H2-type" evidence="9">
    <location>
        <begin position="138"/>
        <end position="162"/>
    </location>
</feature>
<dbReference type="GO" id="GO:0005634">
    <property type="term" value="C:nucleus"/>
    <property type="evidence" value="ECO:0007669"/>
    <property type="project" value="UniProtKB-SubCell"/>
</dbReference>
<feature type="domain" description="C2H2-type" evidence="9">
    <location>
        <begin position="258"/>
        <end position="287"/>
    </location>
</feature>
<evidence type="ECO:0000256" key="1">
    <source>
        <dbReference type="ARBA" id="ARBA00004123"/>
    </source>
</evidence>
<dbReference type="SUPFAM" id="SSF57667">
    <property type="entry name" value="beta-beta-alpha zinc fingers"/>
    <property type="match status" value="5"/>
</dbReference>
<feature type="domain" description="C2H2-type" evidence="9">
    <location>
        <begin position="316"/>
        <end position="346"/>
    </location>
</feature>
<dbReference type="GO" id="GO:0008270">
    <property type="term" value="F:zinc ion binding"/>
    <property type="evidence" value="ECO:0007669"/>
    <property type="project" value="UniProtKB-KW"/>
</dbReference>
<keyword evidence="6" id="KW-0539">Nucleus</keyword>
<dbReference type="SMART" id="SM00355">
    <property type="entry name" value="ZnF_C2H2"/>
    <property type="match status" value="9"/>
</dbReference>
<comment type="subcellular location">
    <subcellularLocation>
        <location evidence="1">Nucleus</location>
    </subcellularLocation>
</comment>
<keyword evidence="4 7" id="KW-0863">Zinc-finger</keyword>